<dbReference type="FunFam" id="3.30.160.60:FF:000145">
    <property type="entry name" value="Zinc finger protein 574"/>
    <property type="match status" value="1"/>
</dbReference>
<keyword evidence="4 9" id="KW-0863">Zinc-finger</keyword>
<dbReference type="OrthoDB" id="6077919at2759"/>
<proteinExistence type="predicted"/>
<reference evidence="11" key="2">
    <citation type="submission" date="2020-11" db="EMBL/GenBank/DDBJ databases">
        <authorList>
            <person name="McCartney M.A."/>
            <person name="Auch B."/>
            <person name="Kono T."/>
            <person name="Mallez S."/>
            <person name="Becker A."/>
            <person name="Gohl D.M."/>
            <person name="Silverstein K.A.T."/>
            <person name="Koren S."/>
            <person name="Bechman K.B."/>
            <person name="Herman A."/>
            <person name="Abrahante J.E."/>
            <person name="Garbe J."/>
        </authorList>
    </citation>
    <scope>NUCLEOTIDE SEQUENCE</scope>
    <source>
        <strain evidence="11">Duluth1</strain>
        <tissue evidence="11">Whole animal</tissue>
    </source>
</reference>
<dbReference type="SMART" id="SM00355">
    <property type="entry name" value="ZnF_C2H2"/>
    <property type="match status" value="6"/>
</dbReference>
<evidence type="ECO:0000313" key="11">
    <source>
        <dbReference type="EMBL" id="KAH3897033.1"/>
    </source>
</evidence>
<organism evidence="11 12">
    <name type="scientific">Dreissena polymorpha</name>
    <name type="common">Zebra mussel</name>
    <name type="synonym">Mytilus polymorpha</name>
    <dbReference type="NCBI Taxonomy" id="45954"/>
    <lineage>
        <taxon>Eukaryota</taxon>
        <taxon>Metazoa</taxon>
        <taxon>Spiralia</taxon>
        <taxon>Lophotrochozoa</taxon>
        <taxon>Mollusca</taxon>
        <taxon>Bivalvia</taxon>
        <taxon>Autobranchia</taxon>
        <taxon>Heteroconchia</taxon>
        <taxon>Euheterodonta</taxon>
        <taxon>Imparidentia</taxon>
        <taxon>Neoheterodontei</taxon>
        <taxon>Myida</taxon>
        <taxon>Dreissenoidea</taxon>
        <taxon>Dreissenidae</taxon>
        <taxon>Dreissena</taxon>
    </lineage>
</organism>
<evidence type="ECO:0000256" key="5">
    <source>
        <dbReference type="ARBA" id="ARBA00022833"/>
    </source>
</evidence>
<keyword evidence="3" id="KW-0677">Repeat</keyword>
<keyword evidence="5" id="KW-0862">Zinc</keyword>
<keyword evidence="7" id="KW-0804">Transcription</keyword>
<feature type="domain" description="C2H2-type" evidence="10">
    <location>
        <begin position="54"/>
        <end position="76"/>
    </location>
</feature>
<dbReference type="GO" id="GO:0000981">
    <property type="term" value="F:DNA-binding transcription factor activity, RNA polymerase II-specific"/>
    <property type="evidence" value="ECO:0007669"/>
    <property type="project" value="TreeGrafter"/>
</dbReference>
<evidence type="ECO:0000256" key="7">
    <source>
        <dbReference type="ARBA" id="ARBA00023163"/>
    </source>
</evidence>
<dbReference type="PROSITE" id="PS50157">
    <property type="entry name" value="ZINC_FINGER_C2H2_2"/>
    <property type="match status" value="5"/>
</dbReference>
<dbReference type="GO" id="GO:0008270">
    <property type="term" value="F:zinc ion binding"/>
    <property type="evidence" value="ECO:0007669"/>
    <property type="project" value="UniProtKB-KW"/>
</dbReference>
<evidence type="ECO:0000256" key="2">
    <source>
        <dbReference type="ARBA" id="ARBA00022723"/>
    </source>
</evidence>
<gene>
    <name evidence="11" type="ORF">DPMN_021217</name>
</gene>
<dbReference type="InterPro" id="IPR013087">
    <property type="entry name" value="Znf_C2H2_type"/>
</dbReference>
<dbReference type="PANTHER" id="PTHR24394:SF48">
    <property type="entry name" value="ZINC FINGER PROTEIN 771"/>
    <property type="match status" value="1"/>
</dbReference>
<dbReference type="InterPro" id="IPR036236">
    <property type="entry name" value="Znf_C2H2_sf"/>
</dbReference>
<dbReference type="Gene3D" id="3.30.160.60">
    <property type="entry name" value="Classic Zinc Finger"/>
    <property type="match status" value="5"/>
</dbReference>
<feature type="domain" description="C2H2-type" evidence="10">
    <location>
        <begin position="141"/>
        <end position="168"/>
    </location>
</feature>
<keyword evidence="8" id="KW-0539">Nucleus</keyword>
<keyword evidence="2" id="KW-0479">Metal-binding</keyword>
<comment type="caution">
    <text evidence="11">The sequence shown here is derived from an EMBL/GenBank/DDBJ whole genome shotgun (WGS) entry which is preliminary data.</text>
</comment>
<dbReference type="AlphaFoldDB" id="A0A9D4NI68"/>
<evidence type="ECO:0000256" key="6">
    <source>
        <dbReference type="ARBA" id="ARBA00023015"/>
    </source>
</evidence>
<evidence type="ECO:0000259" key="10">
    <source>
        <dbReference type="PROSITE" id="PS50157"/>
    </source>
</evidence>
<feature type="domain" description="C2H2-type" evidence="10">
    <location>
        <begin position="169"/>
        <end position="196"/>
    </location>
</feature>
<dbReference type="Pfam" id="PF00096">
    <property type="entry name" value="zf-C2H2"/>
    <property type="match status" value="4"/>
</dbReference>
<dbReference type="PROSITE" id="PS00028">
    <property type="entry name" value="ZINC_FINGER_C2H2_1"/>
    <property type="match status" value="6"/>
</dbReference>
<dbReference type="SUPFAM" id="SSF57667">
    <property type="entry name" value="beta-beta-alpha zinc fingers"/>
    <property type="match status" value="3"/>
</dbReference>
<protein>
    <recommendedName>
        <fullName evidence="10">C2H2-type domain-containing protein</fullName>
    </recommendedName>
</protein>
<sequence>MEDTNTEGFGQFTLKTIVVPTFSAIENQPMVSEGTTGQSEGEGEAEMEAKDVYFICSHCTKCFDNKKSLMRHLDTHKDTVNEPKSEVINTKSRALDCKKCRLPFHSVEDLEFHMNMKHASDTESADYKHALRIVERAEGKLPCPVCNKVLASRGNLQKHMFLHSGVKPWSCDVCGKCFSLKGNRDKHALIHEGVRKFECQVCNKKFALKGNLHQHILTHTETKFFRCEYCSAEFTLKGNLDKHVRRHFDAKPKKSGKKGRDPQLLLMKNEEENAANQIREVEPMIEEVAEHVEIQNDSTLDNQGMYLDCNYASDNLNILGECATVVLSKSEPRFGNSNVSQLVSSVSEHINGIKPDPDHAEVSTEYESISSISKLDGTECVPEPDPSAAMATAGPNDALSGNSVPAGHVKVAVSLRNPSTGARNTVLLIMKKGQSIDQKRIAQMLDARMVCKQ</sequence>
<feature type="domain" description="C2H2-type" evidence="10">
    <location>
        <begin position="197"/>
        <end position="224"/>
    </location>
</feature>
<name>A0A9D4NI68_DREPO</name>
<dbReference type="EMBL" id="JAIWYP010000001">
    <property type="protein sequence ID" value="KAH3897033.1"/>
    <property type="molecule type" value="Genomic_DNA"/>
</dbReference>
<evidence type="ECO:0000256" key="1">
    <source>
        <dbReference type="ARBA" id="ARBA00004123"/>
    </source>
</evidence>
<dbReference type="FunFam" id="3.30.160.60:FF:000100">
    <property type="entry name" value="Zinc finger 45-like"/>
    <property type="match status" value="1"/>
</dbReference>
<dbReference type="Proteomes" id="UP000828390">
    <property type="component" value="Unassembled WGS sequence"/>
</dbReference>
<keyword evidence="6" id="KW-0805">Transcription regulation</keyword>
<evidence type="ECO:0000256" key="8">
    <source>
        <dbReference type="ARBA" id="ARBA00023242"/>
    </source>
</evidence>
<dbReference type="GO" id="GO:0005634">
    <property type="term" value="C:nucleus"/>
    <property type="evidence" value="ECO:0007669"/>
    <property type="project" value="UniProtKB-SubCell"/>
</dbReference>
<reference evidence="11" key="1">
    <citation type="journal article" date="2019" name="bioRxiv">
        <title>The Genome of the Zebra Mussel, Dreissena polymorpha: A Resource for Invasive Species Research.</title>
        <authorList>
            <person name="McCartney M.A."/>
            <person name="Auch B."/>
            <person name="Kono T."/>
            <person name="Mallez S."/>
            <person name="Zhang Y."/>
            <person name="Obille A."/>
            <person name="Becker A."/>
            <person name="Abrahante J.E."/>
            <person name="Garbe J."/>
            <person name="Badalamenti J.P."/>
            <person name="Herman A."/>
            <person name="Mangelson H."/>
            <person name="Liachko I."/>
            <person name="Sullivan S."/>
            <person name="Sone E.D."/>
            <person name="Koren S."/>
            <person name="Silverstein K.A.T."/>
            <person name="Beckman K.B."/>
            <person name="Gohl D.M."/>
        </authorList>
    </citation>
    <scope>NUCLEOTIDE SEQUENCE</scope>
    <source>
        <strain evidence="11">Duluth1</strain>
        <tissue evidence="11">Whole animal</tissue>
    </source>
</reference>
<keyword evidence="12" id="KW-1185">Reference proteome</keyword>
<accession>A0A9D4NI68</accession>
<dbReference type="GO" id="GO:0003677">
    <property type="term" value="F:DNA binding"/>
    <property type="evidence" value="ECO:0007669"/>
    <property type="project" value="UniProtKB-KW"/>
</dbReference>
<dbReference type="PANTHER" id="PTHR24394">
    <property type="entry name" value="ZINC FINGER PROTEIN"/>
    <property type="match status" value="1"/>
</dbReference>
<evidence type="ECO:0000313" key="12">
    <source>
        <dbReference type="Proteomes" id="UP000828390"/>
    </source>
</evidence>
<feature type="domain" description="C2H2-type" evidence="10">
    <location>
        <begin position="225"/>
        <end position="252"/>
    </location>
</feature>
<evidence type="ECO:0000256" key="3">
    <source>
        <dbReference type="ARBA" id="ARBA00022737"/>
    </source>
</evidence>
<evidence type="ECO:0000256" key="9">
    <source>
        <dbReference type="PROSITE-ProRule" id="PRU00042"/>
    </source>
</evidence>
<evidence type="ECO:0000256" key="4">
    <source>
        <dbReference type="ARBA" id="ARBA00022771"/>
    </source>
</evidence>
<comment type="subcellular location">
    <subcellularLocation>
        <location evidence="1">Nucleus</location>
    </subcellularLocation>
</comment>